<evidence type="ECO:0000313" key="1">
    <source>
        <dbReference type="EMBL" id="VEJ45813.1"/>
    </source>
</evidence>
<protein>
    <submittedName>
        <fullName evidence="1">Uncharacterized protein</fullName>
    </submittedName>
</protein>
<name>A0A448V7S5_BARVI</name>
<accession>A0A448V7S5</accession>
<gene>
    <name evidence="1" type="ORF">NCTC12905_01482</name>
</gene>
<sequence>MFERTNLWGCAMNTSIDFLCDLWMALFQFSDRDDVEDKAFNALIETMDAIEKALILKLQDESPNALRILAMITNFGSLKPPSIMEPLLKTYNPNLENPIKKVA</sequence>
<proteinExistence type="predicted"/>
<organism evidence="1 2">
    <name type="scientific">Bartonella vinsonii</name>
    <name type="common">Rochalimaea vinsonii</name>
    <dbReference type="NCBI Taxonomy" id="33047"/>
    <lineage>
        <taxon>Bacteria</taxon>
        <taxon>Pseudomonadati</taxon>
        <taxon>Pseudomonadota</taxon>
        <taxon>Alphaproteobacteria</taxon>
        <taxon>Hyphomicrobiales</taxon>
        <taxon>Bartonellaceae</taxon>
        <taxon>Bartonella</taxon>
    </lineage>
</organism>
<dbReference type="AlphaFoldDB" id="A0A448V7S5"/>
<dbReference type="EMBL" id="LR134529">
    <property type="protein sequence ID" value="VEJ45813.1"/>
    <property type="molecule type" value="Genomic_DNA"/>
</dbReference>
<dbReference type="Proteomes" id="UP000274201">
    <property type="component" value="Chromosome"/>
</dbReference>
<reference evidence="1 2" key="1">
    <citation type="submission" date="2018-12" db="EMBL/GenBank/DDBJ databases">
        <authorList>
            <consortium name="Pathogen Informatics"/>
        </authorList>
    </citation>
    <scope>NUCLEOTIDE SEQUENCE [LARGE SCALE GENOMIC DNA]</scope>
    <source>
        <strain evidence="1 2">NCTC12905</strain>
    </source>
</reference>
<evidence type="ECO:0000313" key="2">
    <source>
        <dbReference type="Proteomes" id="UP000274201"/>
    </source>
</evidence>